<organism evidence="12 14">
    <name type="scientific">Camelus ferus</name>
    <name type="common">Wild bactrian camel</name>
    <name type="synonym">Camelus bactrianus ferus</name>
    <dbReference type="NCBI Taxonomy" id="419612"/>
    <lineage>
        <taxon>Eukaryota</taxon>
        <taxon>Metazoa</taxon>
        <taxon>Chordata</taxon>
        <taxon>Craniata</taxon>
        <taxon>Vertebrata</taxon>
        <taxon>Euteleostomi</taxon>
        <taxon>Mammalia</taxon>
        <taxon>Eutheria</taxon>
        <taxon>Laurasiatheria</taxon>
        <taxon>Artiodactyla</taxon>
        <taxon>Tylopoda</taxon>
        <taxon>Camelidae</taxon>
        <taxon>Camelus</taxon>
    </lineage>
</organism>
<keyword evidence="4" id="KW-0227">DNA damage</keyword>
<dbReference type="Gene3D" id="3.40.50.300">
    <property type="entry name" value="P-loop containing nucleotide triphosphate hydrolases"/>
    <property type="match status" value="1"/>
</dbReference>
<dbReference type="InterPro" id="IPR013632">
    <property type="entry name" value="Rad51_C"/>
</dbReference>
<dbReference type="CDD" id="cd19491">
    <property type="entry name" value="XRCC3"/>
    <property type="match status" value="1"/>
</dbReference>
<evidence type="ECO:0000256" key="7">
    <source>
        <dbReference type="ARBA" id="ARBA00023172"/>
    </source>
</evidence>
<evidence type="ECO:0000256" key="9">
    <source>
        <dbReference type="ARBA" id="ARBA00023242"/>
    </source>
</evidence>
<dbReference type="PANTHER" id="PTHR46487:SF1">
    <property type="entry name" value="DNA REPAIR PROTEIN XRCC3"/>
    <property type="match status" value="1"/>
</dbReference>
<feature type="domain" description="RecA family profile 1" evidence="11">
    <location>
        <begin position="78"/>
        <end position="259"/>
    </location>
</feature>
<feature type="region of interest" description="Disordered" evidence="10">
    <location>
        <begin position="281"/>
        <end position="304"/>
    </location>
</feature>
<evidence type="ECO:0000256" key="4">
    <source>
        <dbReference type="ARBA" id="ARBA00022763"/>
    </source>
</evidence>
<dbReference type="GO" id="GO:0090656">
    <property type="term" value="P:t-circle formation"/>
    <property type="evidence" value="ECO:0007669"/>
    <property type="project" value="TreeGrafter"/>
</dbReference>
<evidence type="ECO:0000259" key="11">
    <source>
        <dbReference type="PROSITE" id="PS50162"/>
    </source>
</evidence>
<dbReference type="PROSITE" id="PS50162">
    <property type="entry name" value="RECA_2"/>
    <property type="match status" value="1"/>
</dbReference>
<feature type="region of interest" description="Disordered" evidence="10">
    <location>
        <begin position="316"/>
        <end position="350"/>
    </location>
</feature>
<evidence type="ECO:0000313" key="14">
    <source>
        <dbReference type="RefSeq" id="XP_032338672.1"/>
    </source>
</evidence>
<evidence type="ECO:0000313" key="12">
    <source>
        <dbReference type="Proteomes" id="UP000694856"/>
    </source>
</evidence>
<dbReference type="InterPro" id="IPR027417">
    <property type="entry name" value="P-loop_NTPase"/>
</dbReference>
<evidence type="ECO:0000256" key="3">
    <source>
        <dbReference type="ARBA" id="ARBA00022741"/>
    </source>
</evidence>
<evidence type="ECO:0000256" key="5">
    <source>
        <dbReference type="ARBA" id="ARBA00022840"/>
    </source>
</evidence>
<keyword evidence="12" id="KW-1185">Reference proteome</keyword>
<evidence type="ECO:0000256" key="2">
    <source>
        <dbReference type="ARBA" id="ARBA00007095"/>
    </source>
</evidence>
<dbReference type="Pfam" id="PF26169">
    <property type="entry name" value="HHH_XRCC3_RpoA"/>
    <property type="match status" value="1"/>
</dbReference>
<dbReference type="RefSeq" id="XP_032338672.1">
    <property type="nucleotide sequence ID" value="XM_032482781.1"/>
</dbReference>
<keyword evidence="8" id="KW-0234">DNA repair</keyword>
<keyword evidence="3" id="KW-0547">Nucleotide-binding</keyword>
<dbReference type="SUPFAM" id="SSF52540">
    <property type="entry name" value="P-loop containing nucleoside triphosphate hydrolases"/>
    <property type="match status" value="1"/>
</dbReference>
<sequence length="530" mass="56573">MDLDQLDLNPRIIAAVKKAKLKSVKEVLRFSGPDLQRVTSLSGPDVQYLLRTASSHLRGSSVSTALHLYQQKERFPEQHQRLSLGCPVLDGLLRGGLPLDGITELAGCSSAGKTQLALQLCLAVQFPQRHGGLEAGAVYVCTEDAFPSRRLQQLIAQQQCLRADVPGNVVEKIKFGNQIFIEHAADVDTLLGCMRKRVPVLLSRGMARLVVVDSVAAPFRCEFDGAASAHRAQCLQVLGAELRRLSCAFRSPVLCINQVGRPTPPPPRPVLRMGVWGRASRADPDPALPGDGGHRGAGSGSRAAWCQGRAGVSSPWDNLVQPAPDAADGRPSAPRRGCPGPTQPHLEGGLRPPPAALVLFLHSHLHGCARDAWDQVLLTWGLQMTSHIPRKPSSPVVQGTSPLSMPITALGSPRPMPPHLGAAPPSGFEMCLALRPRTHAPHCCAGCSGVSTMSSWNIQPLNEQFSPSCAWDRGPQPSRAHIPAQQALHLAPTGSSLLPGWCLCPKAPNTHTLGHSGPRSDEPLLTSSPP</sequence>
<gene>
    <name evidence="13 14" type="primary">XRCC3</name>
</gene>
<dbReference type="Pfam" id="PF08423">
    <property type="entry name" value="Rad51"/>
    <property type="match status" value="1"/>
</dbReference>
<dbReference type="InterPro" id="IPR047348">
    <property type="entry name" value="XRCC3-like_C"/>
</dbReference>
<keyword evidence="9" id="KW-0539">Nucleus</keyword>
<dbReference type="RefSeq" id="XP_032338671.1">
    <property type="nucleotide sequence ID" value="XM_032482780.1"/>
</dbReference>
<evidence type="ECO:0000256" key="6">
    <source>
        <dbReference type="ARBA" id="ARBA00023125"/>
    </source>
</evidence>
<dbReference type="Proteomes" id="UP000694856">
    <property type="component" value="Chromosome 6"/>
</dbReference>
<evidence type="ECO:0000256" key="8">
    <source>
        <dbReference type="ARBA" id="ARBA00023204"/>
    </source>
</evidence>
<keyword evidence="5" id="KW-0067">ATP-binding</keyword>
<accession>A0A8B8T9B5</accession>
<evidence type="ECO:0000256" key="1">
    <source>
        <dbReference type="ARBA" id="ARBA00004123"/>
    </source>
</evidence>
<dbReference type="GO" id="GO:0000400">
    <property type="term" value="F:four-way junction DNA binding"/>
    <property type="evidence" value="ECO:0007669"/>
    <property type="project" value="TreeGrafter"/>
</dbReference>
<dbReference type="GO" id="GO:0033065">
    <property type="term" value="C:Rad51C-XRCC3 complex"/>
    <property type="evidence" value="ECO:0007669"/>
    <property type="project" value="TreeGrafter"/>
</dbReference>
<comment type="subcellular location">
    <subcellularLocation>
        <location evidence="1">Nucleus</location>
    </subcellularLocation>
</comment>
<name>A0A8B8T9B5_CAMFR</name>
<dbReference type="GO" id="GO:0045003">
    <property type="term" value="P:double-strand break repair via synthesis-dependent strand annealing"/>
    <property type="evidence" value="ECO:0007669"/>
    <property type="project" value="TreeGrafter"/>
</dbReference>
<dbReference type="GO" id="GO:0000722">
    <property type="term" value="P:telomere maintenance via recombination"/>
    <property type="evidence" value="ECO:0007669"/>
    <property type="project" value="TreeGrafter"/>
</dbReference>
<dbReference type="PANTHER" id="PTHR46487">
    <property type="entry name" value="DNA REPAIR PROTEIN XRCC3"/>
    <property type="match status" value="1"/>
</dbReference>
<dbReference type="InterPro" id="IPR058766">
    <property type="entry name" value="HHH_XRCC3_RAD51B"/>
</dbReference>
<dbReference type="CTD" id="7517"/>
<reference evidence="13 14" key="1">
    <citation type="submission" date="2025-04" db="UniProtKB">
        <authorList>
            <consortium name="RefSeq"/>
        </authorList>
    </citation>
    <scope>IDENTIFICATION</scope>
    <source>
        <tissue evidence="13 14">Ear skin</tissue>
    </source>
</reference>
<dbReference type="KEGG" id="cfr:102517741"/>
<dbReference type="InterPro" id="IPR020588">
    <property type="entry name" value="RecA_ATP-bd"/>
</dbReference>
<keyword evidence="6" id="KW-0238">DNA-binding</keyword>
<dbReference type="GO" id="GO:0005657">
    <property type="term" value="C:replication fork"/>
    <property type="evidence" value="ECO:0007669"/>
    <property type="project" value="TreeGrafter"/>
</dbReference>
<dbReference type="AlphaFoldDB" id="A0A8B8T9B5"/>
<dbReference type="GeneID" id="102517741"/>
<dbReference type="GO" id="GO:0071140">
    <property type="term" value="P:resolution of mitotic recombination intermediates"/>
    <property type="evidence" value="ECO:0007669"/>
    <property type="project" value="TreeGrafter"/>
</dbReference>
<comment type="similarity">
    <text evidence="2">Belongs to the RecA family. RAD51 subfamily.</text>
</comment>
<evidence type="ECO:0000256" key="10">
    <source>
        <dbReference type="SAM" id="MobiDB-lite"/>
    </source>
</evidence>
<keyword evidence="7" id="KW-0233">DNA recombination</keyword>
<protein>
    <submittedName>
        <fullName evidence="13 14">DNA repair protein XRCC3 isoform X1</fullName>
    </submittedName>
</protein>
<evidence type="ECO:0000313" key="13">
    <source>
        <dbReference type="RefSeq" id="XP_032338671.1"/>
    </source>
</evidence>
<dbReference type="GO" id="GO:0005524">
    <property type="term" value="F:ATP binding"/>
    <property type="evidence" value="ECO:0007669"/>
    <property type="project" value="UniProtKB-KW"/>
</dbReference>
<proteinExistence type="inferred from homology"/>
<dbReference type="GO" id="GO:0140664">
    <property type="term" value="F:ATP-dependent DNA damage sensor activity"/>
    <property type="evidence" value="ECO:0007669"/>
    <property type="project" value="InterPro"/>
</dbReference>